<proteinExistence type="predicted"/>
<organism evidence="2 3">
    <name type="scientific">Desulfosporosinus acididurans</name>
    <dbReference type="NCBI Taxonomy" id="476652"/>
    <lineage>
        <taxon>Bacteria</taxon>
        <taxon>Bacillati</taxon>
        <taxon>Bacillota</taxon>
        <taxon>Clostridia</taxon>
        <taxon>Eubacteriales</taxon>
        <taxon>Desulfitobacteriaceae</taxon>
        <taxon>Desulfosporosinus</taxon>
    </lineage>
</organism>
<keyword evidence="1" id="KW-1133">Transmembrane helix</keyword>
<evidence type="ECO:0000313" key="3">
    <source>
        <dbReference type="Proteomes" id="UP000036356"/>
    </source>
</evidence>
<dbReference type="InterPro" id="IPR019715">
    <property type="entry name" value="Haemolysin_XhlA"/>
</dbReference>
<gene>
    <name evidence="2" type="ORF">DEAC_c16890</name>
</gene>
<dbReference type="STRING" id="476652.DEAC_c16890"/>
<sequence>MSGEHEDVLIDIRERLVRVETKIDTQNDLRKKVDDTEAKAIDTEARSKSNTKRLDKLEANNTWLWRTVVAAIISAVVLMYFKK</sequence>
<name>A0A0J1FS21_9FIRM</name>
<keyword evidence="1" id="KW-0472">Membrane</keyword>
<feature type="transmembrane region" description="Helical" evidence="1">
    <location>
        <begin position="63"/>
        <end position="81"/>
    </location>
</feature>
<reference evidence="2 3" key="1">
    <citation type="submission" date="2015-06" db="EMBL/GenBank/DDBJ databases">
        <title>Draft genome of the moderately acidophilic sulfate reducer Candidatus Desulfosporosinus acididurans strain M1.</title>
        <authorList>
            <person name="Poehlein A."/>
            <person name="Petzsch P."/>
            <person name="Johnson B.D."/>
            <person name="Schloemann M."/>
            <person name="Daniel R."/>
            <person name="Muehling M."/>
        </authorList>
    </citation>
    <scope>NUCLEOTIDE SEQUENCE [LARGE SCALE GENOMIC DNA]</scope>
    <source>
        <strain evidence="2 3">M1</strain>
    </source>
</reference>
<accession>A0A0J1FS21</accession>
<comment type="caution">
    <text evidence="2">The sequence shown here is derived from an EMBL/GenBank/DDBJ whole genome shotgun (WGS) entry which is preliminary data.</text>
</comment>
<dbReference type="EMBL" id="LDZY01000005">
    <property type="protein sequence ID" value="KLU66290.1"/>
    <property type="molecule type" value="Genomic_DNA"/>
</dbReference>
<keyword evidence="1" id="KW-0812">Transmembrane</keyword>
<dbReference type="Pfam" id="PF10779">
    <property type="entry name" value="XhlA"/>
    <property type="match status" value="1"/>
</dbReference>
<keyword evidence="3" id="KW-1185">Reference proteome</keyword>
<dbReference type="AlphaFoldDB" id="A0A0J1FS21"/>
<evidence type="ECO:0000256" key="1">
    <source>
        <dbReference type="SAM" id="Phobius"/>
    </source>
</evidence>
<protein>
    <submittedName>
        <fullName evidence="2">Hemolysin XhlA</fullName>
    </submittedName>
</protein>
<dbReference type="Proteomes" id="UP000036356">
    <property type="component" value="Unassembled WGS sequence"/>
</dbReference>
<dbReference type="PATRIC" id="fig|476652.3.peg.1746"/>
<dbReference type="RefSeq" id="WP_047809575.1">
    <property type="nucleotide sequence ID" value="NZ_LDZY01000005.1"/>
</dbReference>
<evidence type="ECO:0000313" key="2">
    <source>
        <dbReference type="EMBL" id="KLU66290.1"/>
    </source>
</evidence>